<dbReference type="GO" id="GO:0003964">
    <property type="term" value="F:RNA-directed DNA polymerase activity"/>
    <property type="evidence" value="ECO:0007669"/>
    <property type="project" value="UniProtKB-KW"/>
</dbReference>
<dbReference type="FunFam" id="3.30.70.270:FF:000020">
    <property type="entry name" value="Transposon Tf2-6 polyprotein-like Protein"/>
    <property type="match status" value="1"/>
</dbReference>
<evidence type="ECO:0000256" key="5">
    <source>
        <dbReference type="ARBA" id="ARBA00023268"/>
    </source>
</evidence>
<dbReference type="InterPro" id="IPR050951">
    <property type="entry name" value="Retrovirus_Pol_polyprotein"/>
</dbReference>
<evidence type="ECO:0000313" key="10">
    <source>
        <dbReference type="Proteomes" id="UP000595437"/>
    </source>
</evidence>
<dbReference type="SUPFAM" id="SSF57756">
    <property type="entry name" value="Retrovirus zinc finger-like domains"/>
    <property type="match status" value="1"/>
</dbReference>
<dbReference type="Pfam" id="PF00078">
    <property type="entry name" value="RVT_1"/>
    <property type="match status" value="1"/>
</dbReference>
<evidence type="ECO:0000256" key="6">
    <source>
        <dbReference type="SAM" id="MobiDB-lite"/>
    </source>
</evidence>
<keyword evidence="4" id="KW-0238">DNA-binding</keyword>
<sequence length="1551" mass="175397">GLRVQPSTRLRTIPRDRSARFTDRADLKPSQRNEAPSWKHPLKSLRRPSYRRSTSCGRQEDQRLPRRRRFKSYESLDMDPPTPAGLNSLKASRRALKGKVTRLAGNFITIKKDLIDEEDPSVLEMALEDYTTAFAKYDAAADAVEAHPLAEPVDLDNDVIRILNTLRLDQLLTRGFRKDYDAQQVQAAAPAQANPPQAQALPANGNVNDHAPRFNAKRPPTLEQDIDVRKFAGWTPHWDNYYYLAKLNSQPQRTQVAAFWECCSPGFLKTIVHSIGIRHDTARPVEDIIEAIRMHLRSLRNPHIDMKDLLSVTQQPGQKYTSLKNNFLQLAEYAEAQDVTYDPISNGEDKEKLVTQNHSTFDNAMTYLIGLETARETSKALTNPSKTAGIKEINATRSNYSHNKTNKPYKAPSANNDKQCKWCGKSPHNRKECPADGKECSKCKKIGHFASVCQSSKSRNRFSEIKPLNSVLVLHMGSSNSSRHHLNVNVSAKERNGTTVSATIKSRPDSGADISVIGLRNFNEANFGNLTMDPPLRDKIAAVDGSRIHQVGTFKADITVDGRHTKTTVVICSGISGFFIGLEDCKALDILSKHFPHPPPKTRTLFNVQTKKQESYTEIWPDRSSWLETLPDQDPSPDLMNEVSQHLLQRYATVFDDSTELRPMKGAQVGNPMKITLKKNYTPFAIHVARKIPLVFEKQVKEELDYMLERKIIAKVGDVPTEWCHPIVVVAKPNNKIRLTTDLSRLNSHVLRTTHPSKTPANAVSSFSPKDKYFAKLDLVKGYWQMPLAEESQDLTTFITPFGRFKYLRSPMGFISTGDSYSYRGDIAIDGLPVQKVVDDMALGQSTYRACIALLCDTLERCAKHGLTVNKDKSVLGATQIDFVGYKIGHNSIVADAKKLDAIADFPTPSNITDLRSFMGLVNQLGQFSSDVSGAATPLRDLLKTKNTFAWLPAHEEAFKNVKKALVQPPVLGMFDPTAETCLQTDASRKHGLGFALLQKDKDDKWRLIQCGSRFLKDVETRYAMVELEALAIYWAIKKTETYLAGLPFFTVVTDHSPLISLFNKFTIDCIDNPRVQNYRTKLMHFNFHTVWKKGKDHCIPDALSRAPIRQAHEDEEEVSSTSANAIILSSIEQEAEDILVNNLREQALNDPDYQELVIAITNGFQQTNQPFTAHFRKLQPELWVDNGLIVKGTQIVIPPSAVKDILKRLHSSHQGIEKTKRRARQTVYWPGYTNDIKTTVEACSSCQYYRPSLPQEPLVQEKIPLRPFEMATSDLFYYGGNQYLVYADRTSGFPLIAKYNGDPSSSDVIKDLRRFFSLMGVPNILRSDNGPQYASEEMKKFLKKWGVIHRPSSPHNPQSNGHAEATVKTIKHLLAKVDGDIKDEAFSAGILELRNTPRADGCSPAQTLFGRPLRSQIPCHWRSFTPKWQPKAEDAIEKRLENAAKAKMYYDRSTRVRKHLSAGDKVLVQDTSTKRWDKVATIVESGFRRYRITFPSGQTLWRNLKFLRKLPTTFETEDDDRPVKTNSNSNDHPRRSNRNRRKPKRFNDYK</sequence>
<dbReference type="SMART" id="SM00343">
    <property type="entry name" value="ZnF_C2HC"/>
    <property type="match status" value="2"/>
</dbReference>
<dbReference type="CDD" id="cd09274">
    <property type="entry name" value="RNase_HI_RT_Ty3"/>
    <property type="match status" value="1"/>
</dbReference>
<dbReference type="InterPro" id="IPR000477">
    <property type="entry name" value="RT_dom"/>
</dbReference>
<dbReference type="InterPro" id="IPR036397">
    <property type="entry name" value="RNaseH_sf"/>
</dbReference>
<feature type="region of interest" description="Disordered" evidence="6">
    <location>
        <begin position="1516"/>
        <end position="1551"/>
    </location>
</feature>
<evidence type="ECO:0000256" key="4">
    <source>
        <dbReference type="ARBA" id="ARBA00023125"/>
    </source>
</evidence>
<dbReference type="Pfam" id="PF17919">
    <property type="entry name" value="RT_RNaseH_2"/>
    <property type="match status" value="1"/>
</dbReference>
<evidence type="ECO:0000259" key="8">
    <source>
        <dbReference type="PROSITE" id="PS50994"/>
    </source>
</evidence>
<keyword evidence="2" id="KW-0645">Protease</keyword>
<feature type="domain" description="Integrase catalytic" evidence="8">
    <location>
        <begin position="1264"/>
        <end position="1377"/>
    </location>
</feature>
<proteinExistence type="predicted"/>
<dbReference type="GO" id="GO:0042575">
    <property type="term" value="C:DNA polymerase complex"/>
    <property type="evidence" value="ECO:0007669"/>
    <property type="project" value="UniProtKB-ARBA"/>
</dbReference>
<dbReference type="Gene3D" id="1.10.340.70">
    <property type="match status" value="1"/>
</dbReference>
<keyword evidence="10" id="KW-1185">Reference proteome</keyword>
<dbReference type="InterPro" id="IPR001584">
    <property type="entry name" value="Integrase_cat-core"/>
</dbReference>
<evidence type="ECO:0000313" key="9">
    <source>
        <dbReference type="EMBL" id="QQP42195.1"/>
    </source>
</evidence>
<dbReference type="PANTHER" id="PTHR37984">
    <property type="entry name" value="PROTEIN CBG26694"/>
    <property type="match status" value="1"/>
</dbReference>
<feature type="compositionally biased region" description="Basic and acidic residues" evidence="6">
    <location>
        <begin position="13"/>
        <end position="31"/>
    </location>
</feature>
<keyword evidence="5" id="KW-0511">Multifunctional enzyme</keyword>
<evidence type="ECO:0000259" key="7">
    <source>
        <dbReference type="PROSITE" id="PS50878"/>
    </source>
</evidence>
<dbReference type="InterPro" id="IPR043502">
    <property type="entry name" value="DNA/RNA_pol_sf"/>
</dbReference>
<dbReference type="PROSITE" id="PS50878">
    <property type="entry name" value="RT_POL"/>
    <property type="match status" value="1"/>
</dbReference>
<feature type="compositionally biased region" description="Basic residues" evidence="6">
    <location>
        <begin position="40"/>
        <end position="50"/>
    </location>
</feature>
<feature type="compositionally biased region" description="Basic residues" evidence="6">
    <location>
        <begin position="1536"/>
        <end position="1545"/>
    </location>
</feature>
<feature type="domain" description="Reverse transcriptase" evidence="7">
    <location>
        <begin position="711"/>
        <end position="888"/>
    </location>
</feature>
<dbReference type="PROSITE" id="PS50994">
    <property type="entry name" value="INTEGRASE"/>
    <property type="match status" value="1"/>
</dbReference>
<dbReference type="GO" id="GO:0016787">
    <property type="term" value="F:hydrolase activity"/>
    <property type="evidence" value="ECO:0007669"/>
    <property type="project" value="UniProtKB-KW"/>
</dbReference>
<accession>A0A7T8H363</accession>
<feature type="region of interest" description="Disordered" evidence="6">
    <location>
        <begin position="1"/>
        <end position="86"/>
    </location>
</feature>
<dbReference type="SUPFAM" id="SSF53098">
    <property type="entry name" value="Ribonuclease H-like"/>
    <property type="match status" value="1"/>
</dbReference>
<dbReference type="FunFam" id="1.10.340.70:FF:000003">
    <property type="entry name" value="Protein CBG25708"/>
    <property type="match status" value="1"/>
</dbReference>
<dbReference type="Gene3D" id="3.30.70.270">
    <property type="match status" value="2"/>
</dbReference>
<name>A0A7T8H363_CALRO</name>
<dbReference type="GO" id="GO:0015074">
    <property type="term" value="P:DNA integration"/>
    <property type="evidence" value="ECO:0007669"/>
    <property type="project" value="InterPro"/>
</dbReference>
<evidence type="ECO:0000256" key="3">
    <source>
        <dbReference type="ARBA" id="ARBA00022750"/>
    </source>
</evidence>
<dbReference type="Gene3D" id="4.10.60.10">
    <property type="entry name" value="Zinc finger, CCHC-type"/>
    <property type="match status" value="1"/>
</dbReference>
<dbReference type="PANTHER" id="PTHR37984:SF5">
    <property type="entry name" value="PROTEIN NYNRIN-LIKE"/>
    <property type="match status" value="1"/>
</dbReference>
<dbReference type="Proteomes" id="UP000595437">
    <property type="component" value="Chromosome 11"/>
</dbReference>
<keyword evidence="3" id="KW-0064">Aspartyl protease</keyword>
<evidence type="ECO:0000256" key="1">
    <source>
        <dbReference type="ARBA" id="ARBA00012493"/>
    </source>
</evidence>
<dbReference type="InterPro" id="IPR036875">
    <property type="entry name" value="Znf_CCHC_sf"/>
</dbReference>
<dbReference type="CDD" id="cd01647">
    <property type="entry name" value="RT_LTR"/>
    <property type="match status" value="1"/>
</dbReference>
<protein>
    <recommendedName>
        <fullName evidence="1">RNA-directed DNA polymerase</fullName>
        <ecNumber evidence="1">2.7.7.49</ecNumber>
    </recommendedName>
</protein>
<dbReference type="Gene3D" id="3.10.10.10">
    <property type="entry name" value="HIV Type 1 Reverse Transcriptase, subunit A, domain 1"/>
    <property type="match status" value="1"/>
</dbReference>
<dbReference type="Pfam" id="PF00665">
    <property type="entry name" value="rve"/>
    <property type="match status" value="1"/>
</dbReference>
<organism evidence="9 10">
    <name type="scientific">Caligus rogercresseyi</name>
    <name type="common">Sea louse</name>
    <dbReference type="NCBI Taxonomy" id="217165"/>
    <lineage>
        <taxon>Eukaryota</taxon>
        <taxon>Metazoa</taxon>
        <taxon>Ecdysozoa</taxon>
        <taxon>Arthropoda</taxon>
        <taxon>Crustacea</taxon>
        <taxon>Multicrustacea</taxon>
        <taxon>Hexanauplia</taxon>
        <taxon>Copepoda</taxon>
        <taxon>Siphonostomatoida</taxon>
        <taxon>Caligidae</taxon>
        <taxon>Caligus</taxon>
    </lineage>
</organism>
<feature type="non-terminal residue" evidence="9">
    <location>
        <position position="1"/>
    </location>
</feature>
<dbReference type="GO" id="GO:0004519">
    <property type="term" value="F:endonuclease activity"/>
    <property type="evidence" value="ECO:0007669"/>
    <property type="project" value="UniProtKB-KW"/>
</dbReference>
<dbReference type="InterPro" id="IPR001878">
    <property type="entry name" value="Znf_CCHC"/>
</dbReference>
<feature type="compositionally biased region" description="Polar residues" evidence="6">
    <location>
        <begin position="1"/>
        <end position="10"/>
    </location>
</feature>
<dbReference type="OrthoDB" id="6376200at2759"/>
<dbReference type="InterPro" id="IPR041577">
    <property type="entry name" value="RT_RNaseH_2"/>
</dbReference>
<keyword evidence="3" id="KW-0378">Hydrolase</keyword>
<gene>
    <name evidence="9" type="ORF">FKW44_016788</name>
</gene>
<evidence type="ECO:0000256" key="2">
    <source>
        <dbReference type="ARBA" id="ARBA00022670"/>
    </source>
</evidence>
<dbReference type="EC" id="2.7.7.49" evidence="1"/>
<dbReference type="SUPFAM" id="SSF56672">
    <property type="entry name" value="DNA/RNA polymerases"/>
    <property type="match status" value="1"/>
</dbReference>
<dbReference type="InterPro" id="IPR012337">
    <property type="entry name" value="RNaseH-like_sf"/>
</dbReference>
<reference evidence="10" key="1">
    <citation type="submission" date="2021-01" db="EMBL/GenBank/DDBJ databases">
        <title>Caligus Genome Assembly.</title>
        <authorList>
            <person name="Gallardo-Escarate C."/>
        </authorList>
    </citation>
    <scope>NUCLEOTIDE SEQUENCE [LARGE SCALE GENOMIC DNA]</scope>
</reference>
<dbReference type="InterPro" id="IPR043128">
    <property type="entry name" value="Rev_trsase/Diguanyl_cyclase"/>
</dbReference>
<dbReference type="Gene3D" id="3.30.420.10">
    <property type="entry name" value="Ribonuclease H-like superfamily/Ribonuclease H"/>
    <property type="match status" value="1"/>
</dbReference>
<dbReference type="FunFam" id="3.30.420.10:FF:000063">
    <property type="entry name" value="Retrovirus-related Pol polyprotein from transposon 297-like Protein"/>
    <property type="match status" value="1"/>
</dbReference>
<dbReference type="InterPro" id="IPR041588">
    <property type="entry name" value="Integrase_H2C2"/>
</dbReference>
<dbReference type="GO" id="GO:0008270">
    <property type="term" value="F:zinc ion binding"/>
    <property type="evidence" value="ECO:0007669"/>
    <property type="project" value="InterPro"/>
</dbReference>
<dbReference type="GO" id="GO:0003676">
    <property type="term" value="F:nucleic acid binding"/>
    <property type="evidence" value="ECO:0007669"/>
    <property type="project" value="InterPro"/>
</dbReference>
<dbReference type="Pfam" id="PF17921">
    <property type="entry name" value="Integrase_H2C2"/>
    <property type="match status" value="1"/>
</dbReference>
<dbReference type="EMBL" id="CP045900">
    <property type="protein sequence ID" value="QQP42195.1"/>
    <property type="molecule type" value="Genomic_DNA"/>
</dbReference>